<feature type="binding site" evidence="1">
    <location>
        <position position="39"/>
    </location>
    <ligand>
        <name>[4Fe-4S] cluster</name>
        <dbReference type="ChEBI" id="CHEBI:49883"/>
    </ligand>
</feature>
<dbReference type="HAMAP" id="MF_02233">
    <property type="entry name" value="UbiV"/>
    <property type="match status" value="1"/>
</dbReference>
<comment type="subunit">
    <text evidence="1">Forms a heterodimer with UbiU.</text>
</comment>
<dbReference type="Proteomes" id="UP000183529">
    <property type="component" value="Unassembled WGS sequence"/>
</dbReference>
<comment type="caution">
    <text evidence="2">The sequence shown here is derived from an EMBL/GenBank/DDBJ whole genome shotgun (WGS) entry which is preliminary data.</text>
</comment>
<keyword evidence="1" id="KW-0004">4Fe-4S</keyword>
<evidence type="ECO:0000313" key="2">
    <source>
        <dbReference type="EMBL" id="SEI79992.1"/>
    </source>
</evidence>
<name>A0AAQ1GAK2_9BURK</name>
<accession>A0AAQ1GAK2</accession>
<evidence type="ECO:0000256" key="1">
    <source>
        <dbReference type="HAMAP-Rule" id="MF_02233"/>
    </source>
</evidence>
<proteinExistence type="inferred from homology"/>
<dbReference type="InterPro" id="IPR051454">
    <property type="entry name" value="RNA/ubiquinone_mod_enzymes"/>
</dbReference>
<feature type="binding site" evidence="1">
    <location>
        <position position="190"/>
    </location>
    <ligand>
        <name>[4Fe-4S] cluster</name>
        <dbReference type="ChEBI" id="CHEBI:49883"/>
    </ligand>
</feature>
<comment type="function">
    <text evidence="1">Required for O(2)-independent ubiquinone (coenzyme Q) biosynthesis. Together with UbiU, is essential for the C6-hydroxylation reaction in the oxygen-independent ubiquinone biosynthesis pathway.</text>
</comment>
<dbReference type="PANTHER" id="PTHR30217">
    <property type="entry name" value="PEPTIDASE U32 FAMILY"/>
    <property type="match status" value="1"/>
</dbReference>
<dbReference type="GO" id="GO:0008233">
    <property type="term" value="F:peptidase activity"/>
    <property type="evidence" value="ECO:0007669"/>
    <property type="project" value="UniProtKB-KW"/>
</dbReference>
<protein>
    <recommendedName>
        <fullName evidence="1">Ubiquinone biosynthesis protein UbiV</fullName>
    </recommendedName>
</protein>
<keyword evidence="2" id="KW-0378">Hydrolase</keyword>
<organism evidence="2 3">
    <name type="scientific">Paraburkholderia tropica</name>
    <dbReference type="NCBI Taxonomy" id="92647"/>
    <lineage>
        <taxon>Bacteria</taxon>
        <taxon>Pseudomonadati</taxon>
        <taxon>Pseudomonadota</taxon>
        <taxon>Betaproteobacteria</taxon>
        <taxon>Burkholderiales</taxon>
        <taxon>Burkholderiaceae</taxon>
        <taxon>Paraburkholderia</taxon>
    </lineage>
</organism>
<dbReference type="GO" id="GO:0051539">
    <property type="term" value="F:4 iron, 4 sulfur cluster binding"/>
    <property type="evidence" value="ECO:0007669"/>
    <property type="project" value="UniProtKB-UniRule"/>
</dbReference>
<comment type="pathway">
    <text evidence="1">Cofactor biosynthesis; ubiquinone biosynthesis.</text>
</comment>
<feature type="binding site" evidence="1">
    <location>
        <position position="186"/>
    </location>
    <ligand>
        <name>[4Fe-4S] cluster</name>
        <dbReference type="ChEBI" id="CHEBI:49883"/>
    </ligand>
</feature>
<keyword evidence="1" id="KW-0411">Iron-sulfur</keyword>
<comment type="similarity">
    <text evidence="1">Belongs to the peptidase U32 family. UbiV subfamily.</text>
</comment>
<dbReference type="InterPro" id="IPR001539">
    <property type="entry name" value="Peptidase_U32"/>
</dbReference>
<gene>
    <name evidence="1" type="primary">ubiV</name>
    <name evidence="2" type="ORF">SAMN05216550_10127</name>
</gene>
<dbReference type="Pfam" id="PF01136">
    <property type="entry name" value="Peptidase_U32"/>
    <property type="match status" value="1"/>
</dbReference>
<dbReference type="EMBL" id="FNZM01000001">
    <property type="protein sequence ID" value="SEI79992.1"/>
    <property type="molecule type" value="Genomic_DNA"/>
</dbReference>
<dbReference type="AlphaFoldDB" id="A0AAQ1GAK2"/>
<keyword evidence="1" id="KW-0479">Metal-binding</keyword>
<dbReference type="GO" id="GO:0046872">
    <property type="term" value="F:metal ion binding"/>
    <property type="evidence" value="ECO:0007669"/>
    <property type="project" value="UniProtKB-KW"/>
</dbReference>
<dbReference type="GO" id="GO:0006744">
    <property type="term" value="P:ubiquinone biosynthetic process"/>
    <property type="evidence" value="ECO:0007669"/>
    <property type="project" value="UniProtKB-UniRule"/>
</dbReference>
<dbReference type="RefSeq" id="WP_074980968.1">
    <property type="nucleotide sequence ID" value="NZ_CADFGN010000005.1"/>
</dbReference>
<dbReference type="PANTHER" id="PTHR30217:SF11">
    <property type="entry name" value="UBIQUINONE BIOSYNTHESIS PROTEIN UBIV"/>
    <property type="match status" value="1"/>
</dbReference>
<sequence>MKISLGPVQYYWPRTTLLAFYERVATLPVDIVYLGEVVCSRRHEMRFSDWMDVAARLTDAGKEVVLSTQTLLESGKDMRVLADIADNGCYGVEANDVGAVQRTRGKPFVAGASLNIFNPPTLDIFAEAGAKRWVAPHEMHQFDLRALQHARPAGMQTEVLAYGRLPLAYSARCFSARNRNFPKDNCQYVCKDYADGMLLETRELQPLFVLNGISTQTAHIYTLIDEIGTMKNMGVDIVRISPQQHHTEELVSLFHRVIREPSESADALAHMLPLMPAAPCNGYWHSKPGFEFVRS</sequence>
<feature type="binding site" evidence="1">
    <location>
        <position position="173"/>
    </location>
    <ligand>
        <name>[4Fe-4S] cluster</name>
        <dbReference type="ChEBI" id="CHEBI:49883"/>
    </ligand>
</feature>
<evidence type="ECO:0000313" key="3">
    <source>
        <dbReference type="Proteomes" id="UP000183529"/>
    </source>
</evidence>
<keyword evidence="1" id="KW-0408">Iron</keyword>
<dbReference type="NCBIfam" id="NF011991">
    <property type="entry name" value="PRK15447.1"/>
    <property type="match status" value="1"/>
</dbReference>
<comment type="cofactor">
    <cofactor evidence="1">
        <name>[4Fe-4S] cluster</name>
        <dbReference type="ChEBI" id="CHEBI:49883"/>
    </cofactor>
</comment>
<dbReference type="GO" id="GO:0006508">
    <property type="term" value="P:proteolysis"/>
    <property type="evidence" value="ECO:0007669"/>
    <property type="project" value="UniProtKB-KW"/>
</dbReference>
<reference evidence="2 3" key="1">
    <citation type="submission" date="2016-10" db="EMBL/GenBank/DDBJ databases">
        <authorList>
            <person name="Varghese N."/>
            <person name="Submissions S."/>
        </authorList>
    </citation>
    <scope>NUCLEOTIDE SEQUENCE [LARGE SCALE GENOMIC DNA]</scope>
    <source>
        <strain evidence="2 3">LMG 22274</strain>
    </source>
</reference>
<keyword evidence="1" id="KW-0831">Ubiquinone biosynthesis</keyword>
<dbReference type="InterPro" id="IPR043693">
    <property type="entry name" value="UbiV"/>
</dbReference>
<keyword evidence="2" id="KW-0645">Protease</keyword>